<gene>
    <name evidence="1" type="ORF">M8330_20525</name>
</gene>
<protein>
    <submittedName>
        <fullName evidence="1">Uncharacterized protein</fullName>
    </submittedName>
</protein>
<proteinExistence type="predicted"/>
<name>A0A9X2DDY6_9ACTN</name>
<sequence length="59" mass="6279">MDLTLNWAVALGSLAVLWVLLPWPLALAVGRAFRDGQGDDGAGVRVTETHEVARTAAHL</sequence>
<dbReference type="Proteomes" id="UP001139485">
    <property type="component" value="Unassembled WGS sequence"/>
</dbReference>
<dbReference type="EMBL" id="JAMOIL010000044">
    <property type="protein sequence ID" value="MCM0622679.1"/>
    <property type="molecule type" value="Genomic_DNA"/>
</dbReference>
<dbReference type="RefSeq" id="WP_250055068.1">
    <property type="nucleotide sequence ID" value="NZ_JAMJPH010000023.1"/>
</dbReference>
<organism evidence="1 2">
    <name type="scientific">Nocardioides bruguierae</name>
    <dbReference type="NCBI Taxonomy" id="2945102"/>
    <lineage>
        <taxon>Bacteria</taxon>
        <taxon>Bacillati</taxon>
        <taxon>Actinomycetota</taxon>
        <taxon>Actinomycetes</taxon>
        <taxon>Propionibacteriales</taxon>
        <taxon>Nocardioidaceae</taxon>
        <taxon>Nocardioides</taxon>
    </lineage>
</organism>
<comment type="caution">
    <text evidence="1">The sequence shown here is derived from an EMBL/GenBank/DDBJ whole genome shotgun (WGS) entry which is preliminary data.</text>
</comment>
<keyword evidence="2" id="KW-1185">Reference proteome</keyword>
<accession>A0A9X2DDY6</accession>
<dbReference type="AlphaFoldDB" id="A0A9X2DDY6"/>
<evidence type="ECO:0000313" key="2">
    <source>
        <dbReference type="Proteomes" id="UP001139485"/>
    </source>
</evidence>
<evidence type="ECO:0000313" key="1">
    <source>
        <dbReference type="EMBL" id="MCM0622679.1"/>
    </source>
</evidence>
<reference evidence="1" key="1">
    <citation type="submission" date="2022-05" db="EMBL/GenBank/DDBJ databases">
        <authorList>
            <person name="Tuo L."/>
        </authorList>
    </citation>
    <scope>NUCLEOTIDE SEQUENCE</scope>
    <source>
        <strain evidence="1">BSK12Z-4</strain>
    </source>
</reference>